<keyword evidence="1" id="KW-0472">Membrane</keyword>
<dbReference type="PANTHER" id="PTHR32063:SF0">
    <property type="entry name" value="SWARMING MOTILITY PROTEIN SWRC"/>
    <property type="match status" value="1"/>
</dbReference>
<feature type="transmembrane region" description="Helical" evidence="1">
    <location>
        <begin position="335"/>
        <end position="353"/>
    </location>
</feature>
<dbReference type="Gene3D" id="3.30.70.1440">
    <property type="entry name" value="Multidrug efflux transporter AcrB pore domain"/>
    <property type="match status" value="1"/>
</dbReference>
<dbReference type="GO" id="GO:0042910">
    <property type="term" value="F:xenobiotic transmembrane transporter activity"/>
    <property type="evidence" value="ECO:0007669"/>
    <property type="project" value="TreeGrafter"/>
</dbReference>
<dbReference type="AlphaFoldDB" id="A0A956SCT7"/>
<feature type="transmembrane region" description="Helical" evidence="1">
    <location>
        <begin position="1003"/>
        <end position="1021"/>
    </location>
</feature>
<evidence type="ECO:0000313" key="3">
    <source>
        <dbReference type="Proteomes" id="UP000739538"/>
    </source>
</evidence>
<feature type="transmembrane region" description="Helical" evidence="1">
    <location>
        <begin position="569"/>
        <end position="586"/>
    </location>
</feature>
<dbReference type="Gene3D" id="3.30.2090.10">
    <property type="entry name" value="Multidrug efflux transporter AcrB TolC docking domain, DN and DC subdomains"/>
    <property type="match status" value="2"/>
</dbReference>
<dbReference type="Pfam" id="PF00873">
    <property type="entry name" value="ACR_tran"/>
    <property type="match status" value="1"/>
</dbReference>
<dbReference type="SUPFAM" id="SSF82866">
    <property type="entry name" value="Multidrug efflux transporter AcrB transmembrane domain"/>
    <property type="match status" value="2"/>
</dbReference>
<feature type="transmembrane region" description="Helical" evidence="1">
    <location>
        <begin position="1033"/>
        <end position="1059"/>
    </location>
</feature>
<feature type="transmembrane region" description="Helical" evidence="1">
    <location>
        <begin position="387"/>
        <end position="410"/>
    </location>
</feature>
<feature type="transmembrane region" description="Helical" evidence="1">
    <location>
        <begin position="955"/>
        <end position="975"/>
    </location>
</feature>
<dbReference type="Gene3D" id="3.30.70.1320">
    <property type="entry name" value="Multidrug efflux transporter AcrB pore domain like"/>
    <property type="match status" value="1"/>
</dbReference>
<keyword evidence="1" id="KW-0812">Transmembrane</keyword>
<dbReference type="PRINTS" id="PR00702">
    <property type="entry name" value="ACRIFLAVINRP"/>
</dbReference>
<dbReference type="Proteomes" id="UP000739538">
    <property type="component" value="Unassembled WGS sequence"/>
</dbReference>
<reference evidence="2" key="2">
    <citation type="journal article" date="2021" name="Microbiome">
        <title>Successional dynamics and alternative stable states in a saline activated sludge microbial community over 9 years.</title>
        <authorList>
            <person name="Wang Y."/>
            <person name="Ye J."/>
            <person name="Ju F."/>
            <person name="Liu L."/>
            <person name="Boyd J.A."/>
            <person name="Deng Y."/>
            <person name="Parks D.H."/>
            <person name="Jiang X."/>
            <person name="Yin X."/>
            <person name="Woodcroft B.J."/>
            <person name="Tyson G.W."/>
            <person name="Hugenholtz P."/>
            <person name="Polz M.F."/>
            <person name="Zhang T."/>
        </authorList>
    </citation>
    <scope>NUCLEOTIDE SEQUENCE</scope>
    <source>
        <strain evidence="2">HKST-UBA02</strain>
    </source>
</reference>
<evidence type="ECO:0000256" key="1">
    <source>
        <dbReference type="SAM" id="Phobius"/>
    </source>
</evidence>
<keyword evidence="1" id="KW-1133">Transmembrane helix</keyword>
<dbReference type="Gene3D" id="1.20.1640.10">
    <property type="entry name" value="Multidrug efflux transporter AcrB transmembrane domain"/>
    <property type="match status" value="2"/>
</dbReference>
<organism evidence="2 3">
    <name type="scientific">Eiseniibacteriota bacterium</name>
    <dbReference type="NCBI Taxonomy" id="2212470"/>
    <lineage>
        <taxon>Bacteria</taxon>
        <taxon>Candidatus Eiseniibacteriota</taxon>
    </lineage>
</organism>
<feature type="transmembrane region" description="Helical" evidence="1">
    <location>
        <begin position="431"/>
        <end position="451"/>
    </location>
</feature>
<dbReference type="InterPro" id="IPR027463">
    <property type="entry name" value="AcrB_DN_DC_subdom"/>
</dbReference>
<dbReference type="Gene3D" id="3.30.70.1430">
    <property type="entry name" value="Multidrug efflux transporter AcrB pore domain"/>
    <property type="match status" value="2"/>
</dbReference>
<proteinExistence type="predicted"/>
<sequence length="1083" mass="117221">MRALAIPLQRPVGTGAVYVLLLLLGLAAARNLPLSLAPEVEEPALVVQSIWPDASPRLVEAELTARLESLVQSLPHVTEVSSLSARGTAEVEVRFEPGTRMDRMEVLLRDRLAALRPDLPEDVLAPEVTPLVPDELDQGTFVVIRATAPRTPAALQAELEEKVLPLLLAVPGVSGGAVYGGPRGEIRVDLSPDAVAAGRVDGPKAGRALGEVGGREQLGAERREGYRLPVVWERPDVGAAEVARQVVGRAGARPVQLRDVSEVTAGWEEPRRIARVDGAPAVQLVLEREQGTNVLSVARAVRAALEDCEATLPGEFGLEILYDQSETIGRELRTLFRRALFSVISILAVLFLVERSVRAGLVVVLTLVFAALLTFLLFRAFGIGLDLVTLAGITLAFGMAVDNSIVVFENAVARGARGSNPVRILAATREVLFPLLAATGTTAIVLLPFLYLSGDLRRFYLPFALSVALSLVASLLVALTLTPLLARWALRGVPDRGSDTRVGATRLAAYREAAAHRRLASFGRPGSSGRLASFGRNSIESIVLAFGRFGRGLRGVYLRSLDPGLRRPLLYAVPAFLLFAGSVWVFREWIDRGAYFPPGGDTGLRVGLALPRGAPTARTDELLRNFESLVLEHPLRAQGFVEHVEVSAMDNYGSVHVRLRSAVVGSAIPQVLKDELTQRAATLSGVDVSVSGYGPGFSSGTSQVSPSYQLRLRGPDFVRLEQLAEDVGSRLGRHPRVRDIDTNASSWQASNESELYVVPDRDVMDRFGITQQDLAEALGPILAGDLARTQLRDDDGEILARVRWSEGVPLEPQDLERVFLPAASGARVPLGELVRIEERPVQREIRRRDQRYERNVSFDFRGPRRVGNRYVESFLEGTELPAGYTLEDGLGFSLSRKDEREVVWALLLALALVYLVSAALFESLVLPFVALLSVPLSFTGIVLLFWATGDPFDRTAYIGLVLLAGIAINSALLLVHRAGRLHRHGLAPGDAARRAARERLRPILLTTATSVAGLVPLTVAAEAGAGDAWRSLALSASAGLIASAIVTLWIVPVLFTLFVRVRSRARRTPFIPIPLALREEPGH</sequence>
<evidence type="ECO:0000313" key="2">
    <source>
        <dbReference type="EMBL" id="MCA9754744.1"/>
    </source>
</evidence>
<dbReference type="GO" id="GO:0005886">
    <property type="term" value="C:plasma membrane"/>
    <property type="evidence" value="ECO:0007669"/>
    <property type="project" value="TreeGrafter"/>
</dbReference>
<feature type="transmembrane region" description="Helical" evidence="1">
    <location>
        <begin position="463"/>
        <end position="486"/>
    </location>
</feature>
<protein>
    <submittedName>
        <fullName evidence="2">Efflux RND transporter permease subunit</fullName>
    </submittedName>
</protein>
<dbReference type="PANTHER" id="PTHR32063">
    <property type="match status" value="1"/>
</dbReference>
<name>A0A956SCT7_UNCEI</name>
<gene>
    <name evidence="2" type="ORF">KDA27_03005</name>
</gene>
<feature type="transmembrane region" description="Helical" evidence="1">
    <location>
        <begin position="928"/>
        <end position="949"/>
    </location>
</feature>
<accession>A0A956SCT7</accession>
<dbReference type="EMBL" id="JAGQHS010000008">
    <property type="protein sequence ID" value="MCA9754744.1"/>
    <property type="molecule type" value="Genomic_DNA"/>
</dbReference>
<dbReference type="SUPFAM" id="SSF82693">
    <property type="entry name" value="Multidrug efflux transporter AcrB pore domain, PN1, PN2, PC1 and PC2 subdomains"/>
    <property type="match status" value="1"/>
</dbReference>
<feature type="transmembrane region" description="Helical" evidence="1">
    <location>
        <begin position="360"/>
        <end position="381"/>
    </location>
</feature>
<feature type="transmembrane region" description="Helical" evidence="1">
    <location>
        <begin position="902"/>
        <end position="921"/>
    </location>
</feature>
<dbReference type="SUPFAM" id="SSF82714">
    <property type="entry name" value="Multidrug efflux transporter AcrB TolC docking domain, DN and DC subdomains"/>
    <property type="match status" value="1"/>
</dbReference>
<reference evidence="2" key="1">
    <citation type="submission" date="2020-04" db="EMBL/GenBank/DDBJ databases">
        <authorList>
            <person name="Zhang T."/>
        </authorList>
    </citation>
    <scope>NUCLEOTIDE SEQUENCE</scope>
    <source>
        <strain evidence="2">HKST-UBA02</strain>
    </source>
</reference>
<comment type="caution">
    <text evidence="2">The sequence shown here is derived from an EMBL/GenBank/DDBJ whole genome shotgun (WGS) entry which is preliminary data.</text>
</comment>
<dbReference type="InterPro" id="IPR001036">
    <property type="entry name" value="Acrflvin-R"/>
</dbReference>